<accession>A0ABW4J080</accession>
<dbReference type="RefSeq" id="WP_381091495.1">
    <property type="nucleotide sequence ID" value="NZ_JBHUDX010000112.1"/>
</dbReference>
<protein>
    <submittedName>
        <fullName evidence="1">Uncharacterized protein</fullName>
    </submittedName>
</protein>
<gene>
    <name evidence="1" type="ORF">ACFSL4_33900</name>
</gene>
<sequence length="227" mass="25145">MTARYGRRIAGLRAQPGDEVRDLHVDDAEFLGCVARVSADPAQRLRISQTTLSRCGAYDCYVEGARLEDVVVDGLDTNDMLRVCGSVFRRVVIKGAMGCLQIVPWLHMSYENLQPVYDRANRDFYATVDWALDISQAVGVPLDIRGVPGRLVRRNPETQGLMTFEQALLGSWRSVDLAGTHFSAAPKLLLDEGLEDILLIADQRSPDLAHQVTVLERLRQAGAILPD</sequence>
<dbReference type="EMBL" id="JBHUDX010000112">
    <property type="protein sequence ID" value="MFD1663030.1"/>
    <property type="molecule type" value="Genomic_DNA"/>
</dbReference>
<reference evidence="2" key="1">
    <citation type="journal article" date="2019" name="Int. J. Syst. Evol. Microbiol.">
        <title>The Global Catalogue of Microorganisms (GCM) 10K type strain sequencing project: providing services to taxonomists for standard genome sequencing and annotation.</title>
        <authorList>
            <consortium name="The Broad Institute Genomics Platform"/>
            <consortium name="The Broad Institute Genome Sequencing Center for Infectious Disease"/>
            <person name="Wu L."/>
            <person name="Ma J."/>
        </authorList>
    </citation>
    <scope>NUCLEOTIDE SEQUENCE [LARGE SCALE GENOMIC DNA]</scope>
    <source>
        <strain evidence="2">CGMCC 1.12470</strain>
    </source>
</reference>
<organism evidence="1 2">
    <name type="scientific">Streptomyces caeni</name>
    <dbReference type="NCBI Taxonomy" id="2307231"/>
    <lineage>
        <taxon>Bacteria</taxon>
        <taxon>Bacillati</taxon>
        <taxon>Actinomycetota</taxon>
        <taxon>Actinomycetes</taxon>
        <taxon>Kitasatosporales</taxon>
        <taxon>Streptomycetaceae</taxon>
        <taxon>Streptomyces</taxon>
    </lineage>
</organism>
<dbReference type="Proteomes" id="UP001597261">
    <property type="component" value="Unassembled WGS sequence"/>
</dbReference>
<comment type="caution">
    <text evidence="1">The sequence shown here is derived from an EMBL/GenBank/DDBJ whole genome shotgun (WGS) entry which is preliminary data.</text>
</comment>
<keyword evidence="2" id="KW-1185">Reference proteome</keyword>
<proteinExistence type="predicted"/>
<evidence type="ECO:0000313" key="2">
    <source>
        <dbReference type="Proteomes" id="UP001597261"/>
    </source>
</evidence>
<evidence type="ECO:0000313" key="1">
    <source>
        <dbReference type="EMBL" id="MFD1663030.1"/>
    </source>
</evidence>
<name>A0ABW4J080_9ACTN</name>